<evidence type="ECO:0000256" key="1">
    <source>
        <dbReference type="RuleBase" id="RU361178"/>
    </source>
</evidence>
<dbReference type="InterPro" id="IPR036397">
    <property type="entry name" value="RNaseH_sf"/>
</dbReference>
<dbReference type="PROSITE" id="PS50822">
    <property type="entry name" value="PIWI"/>
    <property type="match status" value="1"/>
</dbReference>
<evidence type="ECO:0000313" key="5">
    <source>
        <dbReference type="Proteomes" id="UP001150569"/>
    </source>
</evidence>
<dbReference type="CDD" id="cd02846">
    <property type="entry name" value="PAZ_argonaute_like"/>
    <property type="match status" value="1"/>
</dbReference>
<dbReference type="SUPFAM" id="SSF101690">
    <property type="entry name" value="PAZ domain"/>
    <property type="match status" value="1"/>
</dbReference>
<dbReference type="SMART" id="SM01163">
    <property type="entry name" value="DUF1785"/>
    <property type="match status" value="1"/>
</dbReference>
<organism evidence="4 5">
    <name type="scientific">Tieghemiomyces parasiticus</name>
    <dbReference type="NCBI Taxonomy" id="78921"/>
    <lineage>
        <taxon>Eukaryota</taxon>
        <taxon>Fungi</taxon>
        <taxon>Fungi incertae sedis</taxon>
        <taxon>Zoopagomycota</taxon>
        <taxon>Kickxellomycotina</taxon>
        <taxon>Dimargaritomycetes</taxon>
        <taxon>Dimargaritales</taxon>
        <taxon>Dimargaritaceae</taxon>
        <taxon>Tieghemiomyces</taxon>
    </lineage>
</organism>
<dbReference type="InterPro" id="IPR032474">
    <property type="entry name" value="Argonaute_N"/>
</dbReference>
<gene>
    <name evidence="4" type="ORF">IWQ60_000349</name>
</gene>
<feature type="domain" description="Piwi" evidence="3">
    <location>
        <begin position="510"/>
        <end position="811"/>
    </location>
</feature>
<reference evidence="4" key="1">
    <citation type="submission" date="2022-07" db="EMBL/GenBank/DDBJ databases">
        <title>Phylogenomic reconstructions and comparative analyses of Kickxellomycotina fungi.</title>
        <authorList>
            <person name="Reynolds N.K."/>
            <person name="Stajich J.E."/>
            <person name="Barry K."/>
            <person name="Grigoriev I.V."/>
            <person name="Crous P."/>
            <person name="Smith M.E."/>
        </authorList>
    </citation>
    <scope>NUCLEOTIDE SEQUENCE</scope>
    <source>
        <strain evidence="4">RSA 861</strain>
    </source>
</reference>
<dbReference type="InterPro" id="IPR045246">
    <property type="entry name" value="Piwi_ago-like"/>
</dbReference>
<dbReference type="SMART" id="SM00949">
    <property type="entry name" value="PAZ"/>
    <property type="match status" value="1"/>
</dbReference>
<dbReference type="InterPro" id="IPR003100">
    <property type="entry name" value="PAZ_dom"/>
</dbReference>
<evidence type="ECO:0000259" key="3">
    <source>
        <dbReference type="PROSITE" id="PS50822"/>
    </source>
</evidence>
<dbReference type="Pfam" id="PF16488">
    <property type="entry name" value="ArgoL2"/>
    <property type="match status" value="1"/>
</dbReference>
<dbReference type="Proteomes" id="UP001150569">
    <property type="component" value="Unassembled WGS sequence"/>
</dbReference>
<dbReference type="InterPro" id="IPR032473">
    <property type="entry name" value="Argonaute_Mid_dom"/>
</dbReference>
<dbReference type="OrthoDB" id="10252740at2759"/>
<dbReference type="InterPro" id="IPR032472">
    <property type="entry name" value="ArgoL2"/>
</dbReference>
<evidence type="ECO:0000313" key="4">
    <source>
        <dbReference type="EMBL" id="KAJ1930412.1"/>
    </source>
</evidence>
<dbReference type="InterPro" id="IPR036085">
    <property type="entry name" value="PAZ_dom_sf"/>
</dbReference>
<protein>
    <recommendedName>
        <fullName evidence="6">Argonaute-like protein</fullName>
    </recommendedName>
</protein>
<dbReference type="SUPFAM" id="SSF53098">
    <property type="entry name" value="Ribonuclease H-like"/>
    <property type="match status" value="1"/>
</dbReference>
<sequence length="852" mass="96129">MVTNVQFAPRPDVGTSGRKIDVEANFYEVTDYLSGLVYQYDFQVAGKVPSALYRDIFRAVDKYHGPTLFNNARAVFDGRAQVYSPSRLTINDGEPFDVYLEEDYAHHQAAPPGKGPKPFQVTLKFATTINMQELRDYTDGRHQDLERVLPCLMALDLAFHHYPASQHVSAKNSFYTPSGSRPLSGGMEVWSGLFQSVRPVKGRLLLNVDVSSCVFYASGNLLDRAPQYLGLRRPEELQLGPHGHHYRSLKKAIKGVPITVPHRRDDRRYKIRDLSPEPADRTFFKLRKDDGTEQEVSVADYFRRTLNISLRYPHLPCVEVKRGVMLPLEVCTVAPGFRYTRKLSPTQTAEMIKFTCIKPPERFDRIRNNAPQLINFENPYLKAFGIRVNPRILVTPARNLAPPTVVYSQRDVSQNVMPRDGAWNMRGRRFLQPAELNSYAVLVLDRPHPNAMAAVRRGMDELFRACSQVGMRVKPDRPELVFYPGRGGFKQGLREAWVEGSQACGSKPDVVFVILPSADASTYGEIKRLSDTDMGAPTQCMLMSKVQRGGIQYMANVALKLNVKLRGVNAQLRREDIPFLSSEPTMVVGADVTHPEPGAHGQNSIAALVGTIDSSYARYTSRVDHQASHTEIIANMEVMFGELLDSFLANTNRLPKRILFYRDGVSDSQFRTVLEFEVAAIRRACAAVGDEYAPPITFITCQKRHHVRFRPVRREDEERSRNCRAGTVVDSHVTNPAMFDFYLQAHSGLQGTSRPIYYTVLLDENGFSADRLQELTNRLCYTFPRCTRSVSLCTPAYMADVLAMRARYHRENSLFDDTSSQFSGGGGGVECPGDIVPFRPIPQRLHDTLFFM</sequence>
<dbReference type="EMBL" id="JANBPT010000008">
    <property type="protein sequence ID" value="KAJ1930412.1"/>
    <property type="molecule type" value="Genomic_DNA"/>
</dbReference>
<dbReference type="Gene3D" id="3.30.420.10">
    <property type="entry name" value="Ribonuclease H-like superfamily/Ribonuclease H"/>
    <property type="match status" value="1"/>
</dbReference>
<comment type="caution">
    <text evidence="4">The sequence shown here is derived from an EMBL/GenBank/DDBJ whole genome shotgun (WGS) entry which is preliminary data.</text>
</comment>
<dbReference type="AlphaFoldDB" id="A0A9W8DXP8"/>
<keyword evidence="5" id="KW-1185">Reference proteome</keyword>
<accession>A0A9W8DXP8</accession>
<proteinExistence type="inferred from homology"/>
<dbReference type="InterPro" id="IPR003165">
    <property type="entry name" value="Piwi"/>
</dbReference>
<dbReference type="InterPro" id="IPR014811">
    <property type="entry name" value="ArgoL1"/>
</dbReference>
<dbReference type="Gene3D" id="2.170.260.10">
    <property type="entry name" value="paz domain"/>
    <property type="match status" value="1"/>
</dbReference>
<dbReference type="PROSITE" id="PS50821">
    <property type="entry name" value="PAZ"/>
    <property type="match status" value="1"/>
</dbReference>
<dbReference type="Pfam" id="PF02170">
    <property type="entry name" value="PAZ"/>
    <property type="match status" value="1"/>
</dbReference>
<dbReference type="Pfam" id="PF16486">
    <property type="entry name" value="ArgoN"/>
    <property type="match status" value="1"/>
</dbReference>
<feature type="domain" description="PAZ" evidence="2">
    <location>
        <begin position="220"/>
        <end position="335"/>
    </location>
</feature>
<dbReference type="SMART" id="SM00950">
    <property type="entry name" value="Piwi"/>
    <property type="match status" value="1"/>
</dbReference>
<name>A0A9W8DXP8_9FUNG</name>
<comment type="similarity">
    <text evidence="1">Belongs to the argonaute family.</text>
</comment>
<dbReference type="Pfam" id="PF16487">
    <property type="entry name" value="ArgoMid"/>
    <property type="match status" value="1"/>
</dbReference>
<dbReference type="GO" id="GO:0003723">
    <property type="term" value="F:RNA binding"/>
    <property type="evidence" value="ECO:0007669"/>
    <property type="project" value="InterPro"/>
</dbReference>
<dbReference type="CDD" id="cd04657">
    <property type="entry name" value="Piwi_ago-like"/>
    <property type="match status" value="1"/>
</dbReference>
<evidence type="ECO:0000259" key="2">
    <source>
        <dbReference type="PROSITE" id="PS50821"/>
    </source>
</evidence>
<dbReference type="PANTHER" id="PTHR22891">
    <property type="entry name" value="EUKARYOTIC TRANSLATION INITIATION FACTOR 2C"/>
    <property type="match status" value="1"/>
</dbReference>
<dbReference type="Gene3D" id="3.40.50.2300">
    <property type="match status" value="1"/>
</dbReference>
<dbReference type="Pfam" id="PF02171">
    <property type="entry name" value="Piwi"/>
    <property type="match status" value="1"/>
</dbReference>
<evidence type="ECO:0008006" key="6">
    <source>
        <dbReference type="Google" id="ProtNLM"/>
    </source>
</evidence>
<dbReference type="InterPro" id="IPR012337">
    <property type="entry name" value="RNaseH-like_sf"/>
</dbReference>
<dbReference type="Pfam" id="PF08699">
    <property type="entry name" value="ArgoL1"/>
    <property type="match status" value="1"/>
</dbReference>